<protein>
    <recommendedName>
        <fullName evidence="5">LPXTG-domain-containing protein cell wall anchor domain</fullName>
    </recommendedName>
</protein>
<keyword evidence="4" id="KW-1185">Reference proteome</keyword>
<dbReference type="OrthoDB" id="3199381at2"/>
<dbReference type="RefSeq" id="WP_009138772.1">
    <property type="nucleotide sequence ID" value="NZ_JH815198.1"/>
</dbReference>
<name>K0YXE0_9ACTN</name>
<dbReference type="PATRIC" id="fig|742818.3.peg.589"/>
<accession>K0YXE0</accession>
<keyword evidence="1" id="KW-1133">Transmembrane helix</keyword>
<organism evidence="3 4">
    <name type="scientific">Slackia piriformis YIT 12062</name>
    <dbReference type="NCBI Taxonomy" id="742818"/>
    <lineage>
        <taxon>Bacteria</taxon>
        <taxon>Bacillati</taxon>
        <taxon>Actinomycetota</taxon>
        <taxon>Coriobacteriia</taxon>
        <taxon>Eggerthellales</taxon>
        <taxon>Eggerthellaceae</taxon>
        <taxon>Slackia</taxon>
    </lineage>
</organism>
<dbReference type="HOGENOM" id="CLU_100925_0_0_11"/>
<proteinExistence type="predicted"/>
<reference evidence="3 4" key="1">
    <citation type="submission" date="2012-08" db="EMBL/GenBank/DDBJ databases">
        <title>The Genome Sequence of Slackia piriformis YIT 12062.</title>
        <authorList>
            <consortium name="The Broad Institute Genome Sequencing Platform"/>
            <person name="Earl A."/>
            <person name="Ward D."/>
            <person name="Feldgarden M."/>
            <person name="Gevers D."/>
            <person name="Morotomi M."/>
            <person name="Walker B."/>
            <person name="Young S.K."/>
            <person name="Zeng Q."/>
            <person name="Gargeya S."/>
            <person name="Fitzgerald M."/>
            <person name="Haas B."/>
            <person name="Abouelleil A."/>
            <person name="Alvarado L."/>
            <person name="Arachchi H.M."/>
            <person name="Berlin A.M."/>
            <person name="Chapman S.B."/>
            <person name="Goldberg J."/>
            <person name="Griggs A."/>
            <person name="Gujja S."/>
            <person name="Hansen M."/>
            <person name="Howarth C."/>
            <person name="Imamovic A."/>
            <person name="Larimer J."/>
            <person name="McCowen C."/>
            <person name="Montmayeur A."/>
            <person name="Murphy C."/>
            <person name="Neiman D."/>
            <person name="Pearson M."/>
            <person name="Priest M."/>
            <person name="Roberts A."/>
            <person name="Saif S."/>
            <person name="Shea T."/>
            <person name="Sisk P."/>
            <person name="Sykes S."/>
            <person name="Wortman J."/>
            <person name="Nusbaum C."/>
            <person name="Birren B."/>
        </authorList>
    </citation>
    <scope>NUCLEOTIDE SEQUENCE [LARGE SCALE GENOMIC DNA]</scope>
    <source>
        <strain evidence="3 4">YIT 12062</strain>
    </source>
</reference>
<feature type="transmembrane region" description="Helical" evidence="1">
    <location>
        <begin position="169"/>
        <end position="188"/>
    </location>
</feature>
<dbReference type="InParanoid" id="K0YXE0"/>
<dbReference type="AlphaFoldDB" id="K0YXE0"/>
<feature type="signal peptide" evidence="2">
    <location>
        <begin position="1"/>
        <end position="22"/>
    </location>
</feature>
<gene>
    <name evidence="3" type="ORF">HMPREF9451_00543</name>
</gene>
<evidence type="ECO:0000313" key="3">
    <source>
        <dbReference type="EMBL" id="EJZ84234.1"/>
    </source>
</evidence>
<feature type="chain" id="PRO_5038566330" description="LPXTG-domain-containing protein cell wall anchor domain" evidence="2">
    <location>
        <begin position="23"/>
        <end position="194"/>
    </location>
</feature>
<dbReference type="Proteomes" id="UP000006069">
    <property type="component" value="Unassembled WGS sequence"/>
</dbReference>
<keyword evidence="2" id="KW-0732">Signal</keyword>
<evidence type="ECO:0000256" key="2">
    <source>
        <dbReference type="SAM" id="SignalP"/>
    </source>
</evidence>
<sequence length="194" mass="19340">MKKKLAALFCAAVLAMSLPAMAFAAQFNSPAGTTVTGSNGVALTVKGDVSGNGFIHVEPSSVRASNVPSGVTPVASFEVTADDSISFTELTFVFSVGAQYAGADATIYIQHGDGSTETQQAKVAADGTITITVDKLSIFSVVIDESTATGSAGVDTSATSPQTGANMNAVAGVTVAAIAGAGVVAFALRKKIAE</sequence>
<keyword evidence="1" id="KW-0472">Membrane</keyword>
<dbReference type="EMBL" id="ADMD01000002">
    <property type="protein sequence ID" value="EJZ84234.1"/>
    <property type="molecule type" value="Genomic_DNA"/>
</dbReference>
<comment type="caution">
    <text evidence="3">The sequence shown here is derived from an EMBL/GenBank/DDBJ whole genome shotgun (WGS) entry which is preliminary data.</text>
</comment>
<evidence type="ECO:0008006" key="5">
    <source>
        <dbReference type="Google" id="ProtNLM"/>
    </source>
</evidence>
<keyword evidence="1" id="KW-0812">Transmembrane</keyword>
<evidence type="ECO:0000313" key="4">
    <source>
        <dbReference type="Proteomes" id="UP000006069"/>
    </source>
</evidence>
<evidence type="ECO:0000256" key="1">
    <source>
        <dbReference type="SAM" id="Phobius"/>
    </source>
</evidence>